<dbReference type="NCBIfam" id="NF005091">
    <property type="entry name" value="PRK06522.2-2"/>
    <property type="match status" value="1"/>
</dbReference>
<dbReference type="GO" id="GO:0008677">
    <property type="term" value="F:2-dehydropantoate 2-reductase activity"/>
    <property type="evidence" value="ECO:0007669"/>
    <property type="project" value="UniProtKB-EC"/>
</dbReference>
<dbReference type="InterPro" id="IPR008927">
    <property type="entry name" value="6-PGluconate_DH-like_C_sf"/>
</dbReference>
<dbReference type="KEGG" id="cstr:CBE89_02770"/>
<dbReference type="InterPro" id="IPR013328">
    <property type="entry name" value="6PGD_dom2"/>
</dbReference>
<evidence type="ECO:0000256" key="4">
    <source>
        <dbReference type="RuleBase" id="RU362068"/>
    </source>
</evidence>
<dbReference type="Pfam" id="PF08546">
    <property type="entry name" value="ApbA_C"/>
    <property type="match status" value="1"/>
</dbReference>
<dbReference type="RefSeq" id="WP_086890707.1">
    <property type="nucleotide sequence ID" value="NZ_CP021252.1"/>
</dbReference>
<evidence type="ECO:0000313" key="8">
    <source>
        <dbReference type="Proteomes" id="UP000250197"/>
    </source>
</evidence>
<evidence type="ECO:0000256" key="2">
    <source>
        <dbReference type="ARBA" id="ARBA00022857"/>
    </source>
</evidence>
<dbReference type="GO" id="GO:0005737">
    <property type="term" value="C:cytoplasm"/>
    <property type="evidence" value="ECO:0007669"/>
    <property type="project" value="TreeGrafter"/>
</dbReference>
<keyword evidence="2 4" id="KW-0521">NADP</keyword>
<evidence type="ECO:0000259" key="6">
    <source>
        <dbReference type="Pfam" id="PF08546"/>
    </source>
</evidence>
<protein>
    <recommendedName>
        <fullName evidence="4">2-dehydropantoate 2-reductase</fullName>
        <ecNumber evidence="4">1.1.1.169</ecNumber>
    </recommendedName>
    <alternativeName>
        <fullName evidence="4">Ketopantoate reductase</fullName>
    </alternativeName>
</protein>
<comment type="function">
    <text evidence="4">Catalyzes the NADPH-dependent reduction of ketopantoate into pantoic acid.</text>
</comment>
<dbReference type="SUPFAM" id="SSF48179">
    <property type="entry name" value="6-phosphogluconate dehydrogenase C-terminal domain-like"/>
    <property type="match status" value="1"/>
</dbReference>
<comment type="similarity">
    <text evidence="1 4">Belongs to the ketopantoate reductase family.</text>
</comment>
<feature type="domain" description="Ketopantoate reductase N-terminal" evidence="5">
    <location>
        <begin position="3"/>
        <end position="154"/>
    </location>
</feature>
<dbReference type="NCBIfam" id="TIGR00745">
    <property type="entry name" value="apbA_panE"/>
    <property type="match status" value="1"/>
</dbReference>
<dbReference type="InterPro" id="IPR013332">
    <property type="entry name" value="KPR_N"/>
</dbReference>
<accession>A0A2Z2J1Y3</accession>
<evidence type="ECO:0000256" key="1">
    <source>
        <dbReference type="ARBA" id="ARBA00007870"/>
    </source>
</evidence>
<dbReference type="Proteomes" id="UP000250197">
    <property type="component" value="Chromosome"/>
</dbReference>
<evidence type="ECO:0000256" key="3">
    <source>
        <dbReference type="ARBA" id="ARBA00023002"/>
    </source>
</evidence>
<comment type="pathway">
    <text evidence="4">Cofactor biosynthesis; (R)-pantothenate biosynthesis; (R)-pantoate from 3-methyl-2-oxobutanoate: step 2/2.</text>
</comment>
<proteinExistence type="inferred from homology"/>
<dbReference type="PANTHER" id="PTHR21708">
    <property type="entry name" value="PROBABLE 2-DEHYDROPANTOATE 2-REDUCTASE"/>
    <property type="match status" value="1"/>
</dbReference>
<dbReference type="UniPathway" id="UPA00028">
    <property type="reaction ID" value="UER00004"/>
</dbReference>
<sequence>MKIGFLGAGAIGGYFGGILAQAGHEVGFVARGETLQTLRTTGLTLIDADDKETILPGLLAAETFAELKDLLSGLDVAIIASKALPGNETFGPDPESLAGIPVVTTHNSVEIPYLAADLFGKENVLAGVARVYATRVDAAKVKRNPGPLSLAFGPMVPGTLPQGQALADALNDAGARSKFHPTPLVDVWAKAMFVTTTGTLGALVDKPIGYLCNEIPEQLEAFMREVETVGRAMGVELPEKVAEETMGFARQQYPEATTSMQRDIKDRLPNELDAQVGAIRRMGQRAGVATPLFDFAQDVLEAQLRN</sequence>
<evidence type="ECO:0000259" key="5">
    <source>
        <dbReference type="Pfam" id="PF02558"/>
    </source>
</evidence>
<dbReference type="SUPFAM" id="SSF51735">
    <property type="entry name" value="NAD(P)-binding Rossmann-fold domains"/>
    <property type="match status" value="1"/>
</dbReference>
<dbReference type="AlphaFoldDB" id="A0A2Z2J1Y3"/>
<dbReference type="InterPro" id="IPR051402">
    <property type="entry name" value="KPR-Related"/>
</dbReference>
<reference evidence="7 8" key="1">
    <citation type="submission" date="2017-05" db="EMBL/GenBank/DDBJ databases">
        <title>Complete genome sequence of Corynebacterium striatum KC-Na-1 isolated from Neophocaena asiaeorientalis in Korea.</title>
        <authorList>
            <person name="Kim J.H."/>
            <person name="Lee K."/>
        </authorList>
    </citation>
    <scope>NUCLEOTIDE SEQUENCE [LARGE SCALE GENOMIC DNA]</scope>
    <source>
        <strain evidence="7 8">KC-Na-01</strain>
    </source>
</reference>
<dbReference type="Pfam" id="PF02558">
    <property type="entry name" value="ApbA"/>
    <property type="match status" value="1"/>
</dbReference>
<dbReference type="InterPro" id="IPR003710">
    <property type="entry name" value="ApbA"/>
</dbReference>
<dbReference type="GO" id="GO:0015940">
    <property type="term" value="P:pantothenate biosynthetic process"/>
    <property type="evidence" value="ECO:0007669"/>
    <property type="project" value="UniProtKB-UniPathway"/>
</dbReference>
<dbReference type="EC" id="1.1.1.169" evidence="4"/>
<dbReference type="InterPro" id="IPR036291">
    <property type="entry name" value="NAD(P)-bd_dom_sf"/>
</dbReference>
<feature type="domain" description="Ketopantoate reductase C-terminal" evidence="6">
    <location>
        <begin position="186"/>
        <end position="301"/>
    </location>
</feature>
<dbReference type="Gene3D" id="3.40.50.720">
    <property type="entry name" value="NAD(P)-binding Rossmann-like Domain"/>
    <property type="match status" value="1"/>
</dbReference>
<comment type="catalytic activity">
    <reaction evidence="4">
        <text>(R)-pantoate + NADP(+) = 2-dehydropantoate + NADPH + H(+)</text>
        <dbReference type="Rhea" id="RHEA:16233"/>
        <dbReference type="ChEBI" id="CHEBI:11561"/>
        <dbReference type="ChEBI" id="CHEBI:15378"/>
        <dbReference type="ChEBI" id="CHEBI:15980"/>
        <dbReference type="ChEBI" id="CHEBI:57783"/>
        <dbReference type="ChEBI" id="CHEBI:58349"/>
        <dbReference type="EC" id="1.1.1.169"/>
    </reaction>
</comment>
<dbReference type="InterPro" id="IPR013752">
    <property type="entry name" value="KPA_reductase"/>
</dbReference>
<dbReference type="Gene3D" id="1.10.1040.10">
    <property type="entry name" value="N-(1-d-carboxylethyl)-l-norvaline Dehydrogenase, domain 2"/>
    <property type="match status" value="1"/>
</dbReference>
<name>A0A2Z2J1Y3_CORST</name>
<dbReference type="EMBL" id="CP021252">
    <property type="protein sequence ID" value="ART20541.1"/>
    <property type="molecule type" value="Genomic_DNA"/>
</dbReference>
<keyword evidence="3 4" id="KW-0560">Oxidoreductase</keyword>
<keyword evidence="4" id="KW-0566">Pantothenate biosynthesis</keyword>
<evidence type="ECO:0000313" key="7">
    <source>
        <dbReference type="EMBL" id="ART20541.1"/>
    </source>
</evidence>
<dbReference type="PANTHER" id="PTHR21708:SF26">
    <property type="entry name" value="2-DEHYDROPANTOATE 2-REDUCTASE"/>
    <property type="match status" value="1"/>
</dbReference>
<organism evidence="7 8">
    <name type="scientific">Corynebacterium striatum</name>
    <dbReference type="NCBI Taxonomy" id="43770"/>
    <lineage>
        <taxon>Bacteria</taxon>
        <taxon>Bacillati</taxon>
        <taxon>Actinomycetota</taxon>
        <taxon>Actinomycetes</taxon>
        <taxon>Mycobacteriales</taxon>
        <taxon>Corynebacteriaceae</taxon>
        <taxon>Corynebacterium</taxon>
    </lineage>
</organism>
<gene>
    <name evidence="7" type="ORF">CBE89_02770</name>
</gene>